<dbReference type="GO" id="GO:0005784">
    <property type="term" value="C:Sec61 translocon complex"/>
    <property type="evidence" value="ECO:0007669"/>
    <property type="project" value="InterPro"/>
</dbReference>
<dbReference type="InterPro" id="IPR016482">
    <property type="entry name" value="SecG/Sec61-beta/Sbh"/>
</dbReference>
<dbReference type="Proteomes" id="UP000631114">
    <property type="component" value="Unassembled WGS sequence"/>
</dbReference>
<evidence type="ECO:0008006" key="13">
    <source>
        <dbReference type="Google" id="ProtNLM"/>
    </source>
</evidence>
<evidence type="ECO:0000313" key="11">
    <source>
        <dbReference type="EMBL" id="KAF9615991.1"/>
    </source>
</evidence>
<evidence type="ECO:0000256" key="10">
    <source>
        <dbReference type="SAM" id="Phobius"/>
    </source>
</evidence>
<reference evidence="11 12" key="1">
    <citation type="submission" date="2020-10" db="EMBL/GenBank/DDBJ databases">
        <title>The Coptis chinensis genome and diversification of protoberbering-type alkaloids.</title>
        <authorList>
            <person name="Wang B."/>
            <person name="Shu S."/>
            <person name="Song C."/>
            <person name="Liu Y."/>
        </authorList>
    </citation>
    <scope>NUCLEOTIDE SEQUENCE [LARGE SCALE GENOMIC DNA]</scope>
    <source>
        <strain evidence="11">HL-2020</strain>
        <tissue evidence="11">Leaf</tissue>
    </source>
</reference>
<evidence type="ECO:0000256" key="3">
    <source>
        <dbReference type="ARBA" id="ARBA00022448"/>
    </source>
</evidence>
<dbReference type="AlphaFoldDB" id="A0A835IDT9"/>
<keyword evidence="6" id="KW-0653">Protein transport</keyword>
<evidence type="ECO:0000256" key="5">
    <source>
        <dbReference type="ARBA" id="ARBA00022824"/>
    </source>
</evidence>
<dbReference type="InterPro" id="IPR030671">
    <property type="entry name" value="Sec61-beta/Sbh"/>
</dbReference>
<dbReference type="GO" id="GO:0006886">
    <property type="term" value="P:intracellular protein transport"/>
    <property type="evidence" value="ECO:0007669"/>
    <property type="project" value="InterPro"/>
</dbReference>
<evidence type="ECO:0000256" key="7">
    <source>
        <dbReference type="ARBA" id="ARBA00022989"/>
    </source>
</evidence>
<keyword evidence="3" id="KW-0813">Transport</keyword>
<keyword evidence="8" id="KW-0811">Translocation</keyword>
<keyword evidence="4 10" id="KW-0812">Transmembrane</keyword>
<dbReference type="PANTHER" id="PTHR13509">
    <property type="entry name" value="SEC61 SUBUNIT BETA"/>
    <property type="match status" value="1"/>
</dbReference>
<dbReference type="Pfam" id="PF03911">
    <property type="entry name" value="Sec61_beta"/>
    <property type="match status" value="1"/>
</dbReference>
<protein>
    <recommendedName>
        <fullName evidence="13">Protein transport protein Sec61 subunit beta</fullName>
    </recommendedName>
</protein>
<evidence type="ECO:0000256" key="4">
    <source>
        <dbReference type="ARBA" id="ARBA00022692"/>
    </source>
</evidence>
<name>A0A835IDT9_9MAGN</name>
<comment type="caution">
    <text evidence="11">The sequence shown here is derived from an EMBL/GenBank/DDBJ whole genome shotgun (WGS) entry which is preliminary data.</text>
</comment>
<evidence type="ECO:0000313" key="12">
    <source>
        <dbReference type="Proteomes" id="UP000631114"/>
    </source>
</evidence>
<proteinExistence type="inferred from homology"/>
<accession>A0A835IDT9</accession>
<feature type="transmembrane region" description="Helical" evidence="10">
    <location>
        <begin position="71"/>
        <end position="94"/>
    </location>
</feature>
<keyword evidence="5" id="KW-0256">Endoplasmic reticulum</keyword>
<evidence type="ECO:0000256" key="1">
    <source>
        <dbReference type="ARBA" id="ARBA00004389"/>
    </source>
</evidence>
<dbReference type="EMBL" id="JADFTS010000003">
    <property type="protein sequence ID" value="KAF9615991.1"/>
    <property type="molecule type" value="Genomic_DNA"/>
</dbReference>
<keyword evidence="7 10" id="KW-1133">Transmembrane helix</keyword>
<gene>
    <name evidence="11" type="ORF">IFM89_027930</name>
</gene>
<dbReference type="OrthoDB" id="5401193at2759"/>
<evidence type="ECO:0000256" key="9">
    <source>
        <dbReference type="ARBA" id="ARBA00023136"/>
    </source>
</evidence>
<organism evidence="11 12">
    <name type="scientific">Coptis chinensis</name>
    <dbReference type="NCBI Taxonomy" id="261450"/>
    <lineage>
        <taxon>Eukaryota</taxon>
        <taxon>Viridiplantae</taxon>
        <taxon>Streptophyta</taxon>
        <taxon>Embryophyta</taxon>
        <taxon>Tracheophyta</taxon>
        <taxon>Spermatophyta</taxon>
        <taxon>Magnoliopsida</taxon>
        <taxon>Ranunculales</taxon>
        <taxon>Ranunculaceae</taxon>
        <taxon>Coptidoideae</taxon>
        <taxon>Coptis</taxon>
    </lineage>
</organism>
<evidence type="ECO:0000256" key="6">
    <source>
        <dbReference type="ARBA" id="ARBA00022927"/>
    </source>
</evidence>
<evidence type="ECO:0000256" key="2">
    <source>
        <dbReference type="ARBA" id="ARBA00006103"/>
    </source>
</evidence>
<keyword evidence="12" id="KW-1185">Reference proteome</keyword>
<sequence>MCLDIKSIKLISFRVVVLTAMANDAAPERGSAAAAGMRRRRTTRGGSAGVASNMLQFYSEDAPGVKISPQMVLVMSIGFIAFVAFLHVIGKLYLVPREMGTS</sequence>
<comment type="similarity">
    <text evidence="2">Belongs to the SEC61-beta family.</text>
</comment>
<evidence type="ECO:0000256" key="8">
    <source>
        <dbReference type="ARBA" id="ARBA00023010"/>
    </source>
</evidence>
<keyword evidence="9 10" id="KW-0472">Membrane</keyword>
<comment type="subcellular location">
    <subcellularLocation>
        <location evidence="1">Endoplasmic reticulum membrane</location>
        <topology evidence="1">Single-pass membrane protein</topology>
    </subcellularLocation>
</comment>